<evidence type="ECO:0000313" key="2">
    <source>
        <dbReference type="EMBL" id="PPR08133.1"/>
    </source>
</evidence>
<organism evidence="2 3">
    <name type="scientific">Panaeolus cyanescens</name>
    <dbReference type="NCBI Taxonomy" id="181874"/>
    <lineage>
        <taxon>Eukaryota</taxon>
        <taxon>Fungi</taxon>
        <taxon>Dikarya</taxon>
        <taxon>Basidiomycota</taxon>
        <taxon>Agaricomycotina</taxon>
        <taxon>Agaricomycetes</taxon>
        <taxon>Agaricomycetidae</taxon>
        <taxon>Agaricales</taxon>
        <taxon>Agaricineae</taxon>
        <taxon>Galeropsidaceae</taxon>
        <taxon>Panaeolus</taxon>
    </lineage>
</organism>
<accession>A0A409YYY5</accession>
<dbReference type="OrthoDB" id="5338195at2759"/>
<sequence>MSSSPALPVGNRPFWDLDNAEKEEVRTISESCVLIQSLRQSREKWLLHTFPKFSSKTRGNKAVDVSSPPHTLQARGTCDLEIGPHIFPETTFYEVHYLPSQPQPQYSSVISNPAITRNPYWHTTTPYQTHTPAPSSAASTSREAENVSKPLISSLTSVTTITPTLISQVNSAASSNPTLSNLLQLAAGGRATPDQLKTLGLLIQSLASLDQSQTAASSQALPQPADSNVQSTQQVTPVKEFDIVLEFKEAPNERWTFPRAPAFIEQIQGEENFQDVQITTCVPFDVTPKPASPPEDTPHTRQHPVTFNLKRSSPLIWDTLNRWIGGATKMEEYRSHIQSMKPSDRLFLGYQIPEGTLLSQLQAASAPQFTLRPLRQGPAPPPRKRPAVQRKVATDGQSSNKRDKASRVNSGAEANKRSRTSRAALGSLIQCHSCNKTDVPLIMGGKFCRPCVNAGAAIQSVPQIPHTTYVPTTQLNTNLPDPSINGATVAPAPPTSNPEAASTV</sequence>
<gene>
    <name evidence="2" type="ORF">CVT24_012377</name>
</gene>
<feature type="region of interest" description="Disordered" evidence="1">
    <location>
        <begin position="480"/>
        <end position="504"/>
    </location>
</feature>
<evidence type="ECO:0000313" key="3">
    <source>
        <dbReference type="Proteomes" id="UP000284842"/>
    </source>
</evidence>
<name>A0A409YYY5_9AGAR</name>
<dbReference type="InParanoid" id="A0A409YYY5"/>
<keyword evidence="3" id="KW-1185">Reference proteome</keyword>
<dbReference type="AlphaFoldDB" id="A0A409YYY5"/>
<protein>
    <submittedName>
        <fullName evidence="2">Uncharacterized protein</fullName>
    </submittedName>
</protein>
<dbReference type="EMBL" id="NHTK01000137">
    <property type="protein sequence ID" value="PPR08133.1"/>
    <property type="molecule type" value="Genomic_DNA"/>
</dbReference>
<comment type="caution">
    <text evidence="2">The sequence shown here is derived from an EMBL/GenBank/DDBJ whole genome shotgun (WGS) entry which is preliminary data.</text>
</comment>
<evidence type="ECO:0000256" key="1">
    <source>
        <dbReference type="SAM" id="MobiDB-lite"/>
    </source>
</evidence>
<dbReference type="Proteomes" id="UP000284842">
    <property type="component" value="Unassembled WGS sequence"/>
</dbReference>
<feature type="region of interest" description="Disordered" evidence="1">
    <location>
        <begin position="372"/>
        <end position="420"/>
    </location>
</feature>
<reference evidence="2 3" key="1">
    <citation type="journal article" date="2018" name="Evol. Lett.">
        <title>Horizontal gene cluster transfer increased hallucinogenic mushroom diversity.</title>
        <authorList>
            <person name="Reynolds H.T."/>
            <person name="Vijayakumar V."/>
            <person name="Gluck-Thaler E."/>
            <person name="Korotkin H.B."/>
            <person name="Matheny P.B."/>
            <person name="Slot J.C."/>
        </authorList>
    </citation>
    <scope>NUCLEOTIDE SEQUENCE [LARGE SCALE GENOMIC DNA]</scope>
    <source>
        <strain evidence="2 3">2629</strain>
    </source>
</reference>
<proteinExistence type="predicted"/>
<dbReference type="STRING" id="181874.A0A409YYY5"/>